<comment type="caution">
    <text evidence="1">The sequence shown here is derived from an EMBL/GenBank/DDBJ whole genome shotgun (WGS) entry which is preliminary data.</text>
</comment>
<reference evidence="1 2" key="1">
    <citation type="journal article" date="2019" name="Sci. Rep.">
        <title>Orb-weaving spider Araneus ventricosus genome elucidates the spidroin gene catalogue.</title>
        <authorList>
            <person name="Kono N."/>
            <person name="Nakamura H."/>
            <person name="Ohtoshi R."/>
            <person name="Moran D.A.P."/>
            <person name="Shinohara A."/>
            <person name="Yoshida Y."/>
            <person name="Fujiwara M."/>
            <person name="Mori M."/>
            <person name="Tomita M."/>
            <person name="Arakawa K."/>
        </authorList>
    </citation>
    <scope>NUCLEOTIDE SEQUENCE [LARGE SCALE GENOMIC DNA]</scope>
</reference>
<keyword evidence="2" id="KW-1185">Reference proteome</keyword>
<organism evidence="1 2">
    <name type="scientific">Araneus ventricosus</name>
    <name type="common">Orbweaver spider</name>
    <name type="synonym">Epeira ventricosa</name>
    <dbReference type="NCBI Taxonomy" id="182803"/>
    <lineage>
        <taxon>Eukaryota</taxon>
        <taxon>Metazoa</taxon>
        <taxon>Ecdysozoa</taxon>
        <taxon>Arthropoda</taxon>
        <taxon>Chelicerata</taxon>
        <taxon>Arachnida</taxon>
        <taxon>Araneae</taxon>
        <taxon>Araneomorphae</taxon>
        <taxon>Entelegynae</taxon>
        <taxon>Araneoidea</taxon>
        <taxon>Araneidae</taxon>
        <taxon>Araneus</taxon>
    </lineage>
</organism>
<evidence type="ECO:0000313" key="1">
    <source>
        <dbReference type="EMBL" id="GBL90361.1"/>
    </source>
</evidence>
<proteinExistence type="predicted"/>
<sequence length="94" mass="10406">MSTSPNAFIFIGWPIYFSPNQCHSSQHRTLSNSTTQQEHQLNEILGFPRSECESPPAHFNSPSSKLRFIVTAGLPSAEKTKAAAAATSQLWLWS</sequence>
<name>A0A4Y2BDL5_ARAVE</name>
<accession>A0A4Y2BDL5</accession>
<gene>
    <name evidence="1" type="ORF">AVEN_178808_1</name>
</gene>
<dbReference type="EMBL" id="BGPR01000071">
    <property type="protein sequence ID" value="GBL90361.1"/>
    <property type="molecule type" value="Genomic_DNA"/>
</dbReference>
<evidence type="ECO:0000313" key="2">
    <source>
        <dbReference type="Proteomes" id="UP000499080"/>
    </source>
</evidence>
<protein>
    <submittedName>
        <fullName evidence="1">Uncharacterized protein</fullName>
    </submittedName>
</protein>
<dbReference type="AlphaFoldDB" id="A0A4Y2BDL5"/>
<dbReference type="Proteomes" id="UP000499080">
    <property type="component" value="Unassembled WGS sequence"/>
</dbReference>